<protein>
    <recommendedName>
        <fullName evidence="5">Calcium-dependent phosphotriesterase</fullName>
    </recommendedName>
</protein>
<keyword evidence="2" id="KW-1133">Transmembrane helix</keyword>
<feature type="compositionally biased region" description="Polar residues" evidence="1">
    <location>
        <begin position="1"/>
        <end position="17"/>
    </location>
</feature>
<dbReference type="EMBL" id="KZ819192">
    <property type="protein sequence ID" value="PWZ00630.1"/>
    <property type="molecule type" value="Genomic_DNA"/>
</dbReference>
<sequence length="576" mass="61444">MPPKQSRNAKTNKTVIRSQKAGGSGSNAGGDNVPTRPSFRAMLRTLFFALVVGRIAMFVPWLIKSLPLGSSMPDLWVRPMNATPGNFAEAGLQPRCGMVEADAPGFRFCEDLEHIPGTSSVLVTCDAERHLWNTVMGPLSDPEPRGTLWTYDYELDTTGHVGARKKAVPIELVGFPASSDLHPLGTGLLHVPSNGLRAERWRLAMVNHRRRSSSIEIFDLSRSASGGKFIANHVRTVTHPLATHTPNSIHMLSENEMLVSQDHMFARRPASHAHMQRVWEWILSDFSWLPSSVPTGYVASALAHITSFGPVAAVMAEVETVLGLPLSWVSYLAFQDKTLGGAEGEVEVSGVNAHVVASGIPFPNGVLVSPDEKTLVIASTMMPGVYVYGIDAGSGAQPLSSRLKPENIHMKSRFHLPFMSDNLAFSHSDDGEDGAAAGRAGDVFGGLALLASGHPSPLETIGMAKSPFTKTAPSWTVAITASDGSADAKVVDPAPLPVHKRTLSSNPAFQITTLLQTKGKTLESSDAPAYILPGDHVEMPTSTSTFAVTGGRNKGTLLVSGLYAGVLDCRNVGIAV</sequence>
<evidence type="ECO:0008006" key="5">
    <source>
        <dbReference type="Google" id="ProtNLM"/>
    </source>
</evidence>
<gene>
    <name evidence="3" type="ORF">BCV70DRAFT_98661</name>
</gene>
<feature type="region of interest" description="Disordered" evidence="1">
    <location>
        <begin position="1"/>
        <end position="33"/>
    </location>
</feature>
<dbReference type="AlphaFoldDB" id="A0A317XRX7"/>
<dbReference type="InterPro" id="IPR011042">
    <property type="entry name" value="6-blade_b-propeller_TolB-like"/>
</dbReference>
<dbReference type="SUPFAM" id="SSF63829">
    <property type="entry name" value="Calcium-dependent phosphotriesterase"/>
    <property type="match status" value="1"/>
</dbReference>
<dbReference type="PANTHER" id="PTHR11799">
    <property type="entry name" value="PARAOXONASE"/>
    <property type="match status" value="1"/>
</dbReference>
<accession>A0A317XRX7</accession>
<keyword evidence="4" id="KW-1185">Reference proteome</keyword>
<dbReference type="InterPro" id="IPR051288">
    <property type="entry name" value="Serum_paraoxonase/arylesterase"/>
</dbReference>
<keyword evidence="2" id="KW-0472">Membrane</keyword>
<reference evidence="3 4" key="1">
    <citation type="journal article" date="2018" name="Mol. Biol. Evol.">
        <title>Broad Genomic Sampling Reveals a Smut Pathogenic Ancestry of the Fungal Clade Ustilaginomycotina.</title>
        <authorList>
            <person name="Kijpornyongpan T."/>
            <person name="Mondo S.J."/>
            <person name="Barry K."/>
            <person name="Sandor L."/>
            <person name="Lee J."/>
            <person name="Lipzen A."/>
            <person name="Pangilinan J."/>
            <person name="LaButti K."/>
            <person name="Hainaut M."/>
            <person name="Henrissat B."/>
            <person name="Grigoriev I.V."/>
            <person name="Spatafora J.W."/>
            <person name="Aime M.C."/>
        </authorList>
    </citation>
    <scope>NUCLEOTIDE SEQUENCE [LARGE SCALE GENOMIC DNA]</scope>
    <source>
        <strain evidence="3 4">MCA 3645</strain>
    </source>
</reference>
<evidence type="ECO:0000256" key="1">
    <source>
        <dbReference type="SAM" id="MobiDB-lite"/>
    </source>
</evidence>
<evidence type="ECO:0000313" key="4">
    <source>
        <dbReference type="Proteomes" id="UP000246740"/>
    </source>
</evidence>
<proteinExistence type="predicted"/>
<dbReference type="Gene3D" id="2.120.10.30">
    <property type="entry name" value="TolB, C-terminal domain"/>
    <property type="match status" value="1"/>
</dbReference>
<dbReference type="PANTHER" id="PTHR11799:SF30">
    <property type="entry name" value="SERUM PARAOXONASE_ARYLESTERASE 2"/>
    <property type="match status" value="1"/>
</dbReference>
<feature type="transmembrane region" description="Helical" evidence="2">
    <location>
        <begin position="45"/>
        <end position="63"/>
    </location>
</feature>
<evidence type="ECO:0000256" key="2">
    <source>
        <dbReference type="SAM" id="Phobius"/>
    </source>
</evidence>
<keyword evidence="2" id="KW-0812">Transmembrane</keyword>
<dbReference type="Proteomes" id="UP000246740">
    <property type="component" value="Unassembled WGS sequence"/>
</dbReference>
<organism evidence="3 4">
    <name type="scientific">Testicularia cyperi</name>
    <dbReference type="NCBI Taxonomy" id="1882483"/>
    <lineage>
        <taxon>Eukaryota</taxon>
        <taxon>Fungi</taxon>
        <taxon>Dikarya</taxon>
        <taxon>Basidiomycota</taxon>
        <taxon>Ustilaginomycotina</taxon>
        <taxon>Ustilaginomycetes</taxon>
        <taxon>Ustilaginales</taxon>
        <taxon>Anthracoideaceae</taxon>
        <taxon>Testicularia</taxon>
    </lineage>
</organism>
<dbReference type="OrthoDB" id="5307922at2759"/>
<evidence type="ECO:0000313" key="3">
    <source>
        <dbReference type="EMBL" id="PWZ00630.1"/>
    </source>
</evidence>
<name>A0A317XRX7_9BASI</name>
<dbReference type="InParanoid" id="A0A317XRX7"/>